<dbReference type="FunFam" id="2.60.40.10:FF:000136">
    <property type="entry name" value="Ciliary neurotrophic factor receptor alpha"/>
    <property type="match status" value="1"/>
</dbReference>
<reference evidence="10 11" key="1">
    <citation type="journal article" date="2019" name="Mol. Ecol. Resour.">
        <title>Chromosome-level genome assembly of Triplophysa tibetana, a fish adapted to the harsh high-altitude environment of the Tibetan Plateau.</title>
        <authorList>
            <person name="Yang X."/>
            <person name="Liu H."/>
            <person name="Ma Z."/>
            <person name="Zou Y."/>
            <person name="Zou M."/>
            <person name="Mao Y."/>
            <person name="Li X."/>
            <person name="Wang H."/>
            <person name="Chen T."/>
            <person name="Wang W."/>
            <person name="Yang R."/>
        </authorList>
    </citation>
    <scope>NUCLEOTIDE SEQUENCE [LARGE SCALE GENOMIC DNA]</scope>
    <source>
        <strain evidence="10">TTIB1903HZAU</strain>
        <tissue evidence="10">Muscle</tissue>
    </source>
</reference>
<dbReference type="InterPro" id="IPR013783">
    <property type="entry name" value="Ig-like_fold"/>
</dbReference>
<protein>
    <submittedName>
        <fullName evidence="10">Ciliary neurotrophic factor receptor subunit alpha</fullName>
    </submittedName>
</protein>
<dbReference type="SMART" id="SM00409">
    <property type="entry name" value="IG"/>
    <property type="match status" value="2"/>
</dbReference>
<evidence type="ECO:0000256" key="7">
    <source>
        <dbReference type="SAM" id="SignalP"/>
    </source>
</evidence>
<name>A0A5A9N364_9TELE</name>
<feature type="signal peptide" evidence="7">
    <location>
        <begin position="1"/>
        <end position="21"/>
    </location>
</feature>
<evidence type="ECO:0000313" key="11">
    <source>
        <dbReference type="Proteomes" id="UP000324632"/>
    </source>
</evidence>
<proteinExistence type="inferred from homology"/>
<dbReference type="SUPFAM" id="SSF48726">
    <property type="entry name" value="Immunoglobulin"/>
    <property type="match status" value="2"/>
</dbReference>
<dbReference type="SUPFAM" id="SSF49265">
    <property type="entry name" value="Fibronectin type III"/>
    <property type="match status" value="2"/>
</dbReference>
<dbReference type="InterPro" id="IPR003599">
    <property type="entry name" value="Ig_sub"/>
</dbReference>
<dbReference type="CDD" id="cd00063">
    <property type="entry name" value="FN3"/>
    <property type="match status" value="2"/>
</dbReference>
<dbReference type="InterPro" id="IPR003961">
    <property type="entry name" value="FN3_dom"/>
</dbReference>
<comment type="similarity">
    <text evidence="1">Belongs to the type I cytokine receptor family. Type 3 subfamily.</text>
</comment>
<dbReference type="PROSITE" id="PS50835">
    <property type="entry name" value="IG_LIKE"/>
    <property type="match status" value="2"/>
</dbReference>
<dbReference type="InterPro" id="IPR003598">
    <property type="entry name" value="Ig_sub2"/>
</dbReference>
<dbReference type="PROSITE" id="PS50853">
    <property type="entry name" value="FN3"/>
    <property type="match status" value="2"/>
</dbReference>
<dbReference type="InterPro" id="IPR056621">
    <property type="entry name" value="FN3_IL27B_N"/>
</dbReference>
<dbReference type="InterPro" id="IPR036116">
    <property type="entry name" value="FN3_sf"/>
</dbReference>
<feature type="domain" description="Fibronectin type-III" evidence="9">
    <location>
        <begin position="283"/>
        <end position="383"/>
    </location>
</feature>
<keyword evidence="3" id="KW-0677">Repeat</keyword>
<organism evidence="10 11">
    <name type="scientific">Triplophysa tibetana</name>
    <dbReference type="NCBI Taxonomy" id="1572043"/>
    <lineage>
        <taxon>Eukaryota</taxon>
        <taxon>Metazoa</taxon>
        <taxon>Chordata</taxon>
        <taxon>Craniata</taxon>
        <taxon>Vertebrata</taxon>
        <taxon>Euteleostomi</taxon>
        <taxon>Actinopterygii</taxon>
        <taxon>Neopterygii</taxon>
        <taxon>Teleostei</taxon>
        <taxon>Ostariophysi</taxon>
        <taxon>Cypriniformes</taxon>
        <taxon>Nemacheilidae</taxon>
        <taxon>Triplophysa</taxon>
    </lineage>
</organism>
<evidence type="ECO:0000256" key="6">
    <source>
        <dbReference type="SAM" id="MobiDB-lite"/>
    </source>
</evidence>
<dbReference type="InterPro" id="IPR053073">
    <property type="entry name" value="IL11/IL27_subunit_beta"/>
</dbReference>
<evidence type="ECO:0000256" key="4">
    <source>
        <dbReference type="ARBA" id="ARBA00023180"/>
    </source>
</evidence>
<dbReference type="FunFam" id="2.60.40.10:FF:000564">
    <property type="entry name" value="Ciliary neurotrophic factor receptor subunit alpha"/>
    <property type="match status" value="1"/>
</dbReference>
<dbReference type="SMART" id="SM00060">
    <property type="entry name" value="FN3"/>
    <property type="match status" value="2"/>
</dbReference>
<dbReference type="AlphaFoldDB" id="A0A5A9N364"/>
<evidence type="ECO:0000256" key="3">
    <source>
        <dbReference type="ARBA" id="ARBA00022737"/>
    </source>
</evidence>
<comment type="caution">
    <text evidence="10">The sequence shown here is derived from an EMBL/GenBank/DDBJ whole genome shotgun (WGS) entry which is preliminary data.</text>
</comment>
<dbReference type="GO" id="GO:0004896">
    <property type="term" value="F:cytokine receptor activity"/>
    <property type="evidence" value="ECO:0007669"/>
    <property type="project" value="InterPro"/>
</dbReference>
<feature type="domain" description="Fibronectin type-III" evidence="9">
    <location>
        <begin position="185"/>
        <end position="282"/>
    </location>
</feature>
<evidence type="ECO:0000256" key="2">
    <source>
        <dbReference type="ARBA" id="ARBA00022729"/>
    </source>
</evidence>
<keyword evidence="10" id="KW-0675">Receptor</keyword>
<feature type="chain" id="PRO_5023082536" evidence="7">
    <location>
        <begin position="22"/>
        <end position="435"/>
    </location>
</feature>
<sequence>MANIVTSFCCVVLAAVVVVYAQRRSQQGARIQYERIGSDVTMQCGSLDNDASVTWKVNGSDMKARRREEGPRLILLNVEMSSNGVYSCFQKPDGQRRDQINLRVGRARIQYEKIGSDVTLQCGSLDNDASVTWKVNGTDVKARRQEEGPRLILMNVDMSSNGLYSCFQNPDGQRRDQINLRVGLPPKEPQVTCRSNTYPKGFYCTWDLQHPPNIPTDYEVDVQHNQKPLEVNRDEYHKNRCHVKFPEMFSSTPYRVNVTAVNALGRASTTVSFEESSIVKPDPPERVVAKPVANNARRLEVTWNSPSSWPDVESFPLKYFLRYRPLIRDQWQHVELSDSTSHTITDAYAGKEYIIQLAAKDMETGTWSDWSVAVHATPWMEEPKPITSTTESDIIPETTPGPPSAAPRAGEPIAACSTLLWSTHLLLACVLLSIM</sequence>
<dbReference type="SMART" id="SM00408">
    <property type="entry name" value="IGc2"/>
    <property type="match status" value="2"/>
</dbReference>
<evidence type="ECO:0000313" key="10">
    <source>
        <dbReference type="EMBL" id="KAA0703648.1"/>
    </source>
</evidence>
<keyword evidence="11" id="KW-1185">Reference proteome</keyword>
<dbReference type="InterPro" id="IPR003530">
    <property type="entry name" value="Hematopoietin_rcpt_L_F3_CS"/>
</dbReference>
<dbReference type="Gene3D" id="2.60.40.10">
    <property type="entry name" value="Immunoglobulins"/>
    <property type="match status" value="4"/>
</dbReference>
<dbReference type="PANTHER" id="PTHR48483:SF2">
    <property type="entry name" value="INTERLEUKIN-27 SUBUNIT BETA"/>
    <property type="match status" value="1"/>
</dbReference>
<accession>A0A5A9N364</accession>
<dbReference type="PANTHER" id="PTHR48483">
    <property type="entry name" value="INTERLEUKIN-27 SUBUNIT BETA"/>
    <property type="match status" value="1"/>
</dbReference>
<dbReference type="InterPro" id="IPR007110">
    <property type="entry name" value="Ig-like_dom"/>
</dbReference>
<evidence type="ECO:0000256" key="5">
    <source>
        <dbReference type="ARBA" id="ARBA00023319"/>
    </source>
</evidence>
<gene>
    <name evidence="10" type="ORF">E1301_Tti015506</name>
</gene>
<dbReference type="Pfam" id="PF00041">
    <property type="entry name" value="fn3"/>
    <property type="match status" value="1"/>
</dbReference>
<dbReference type="Pfam" id="PF24031">
    <property type="entry name" value="FN3_IL27B_N"/>
    <property type="match status" value="1"/>
</dbReference>
<evidence type="ECO:0000259" key="8">
    <source>
        <dbReference type="PROSITE" id="PS50835"/>
    </source>
</evidence>
<dbReference type="GO" id="GO:0016020">
    <property type="term" value="C:membrane"/>
    <property type="evidence" value="ECO:0007669"/>
    <property type="project" value="InterPro"/>
</dbReference>
<dbReference type="PROSITE" id="PS01354">
    <property type="entry name" value="HEMATOPO_REC_L_F3"/>
    <property type="match status" value="1"/>
</dbReference>
<keyword evidence="5" id="KW-0393">Immunoglobulin domain</keyword>
<evidence type="ECO:0000256" key="1">
    <source>
        <dbReference type="ARBA" id="ARBA00010890"/>
    </source>
</evidence>
<dbReference type="Proteomes" id="UP000324632">
    <property type="component" value="Chromosome 23"/>
</dbReference>
<dbReference type="InterPro" id="IPR036179">
    <property type="entry name" value="Ig-like_dom_sf"/>
</dbReference>
<keyword evidence="4" id="KW-0325">Glycoprotein</keyword>
<feature type="region of interest" description="Disordered" evidence="6">
    <location>
        <begin position="382"/>
        <end position="409"/>
    </location>
</feature>
<dbReference type="EMBL" id="SOYY01000023">
    <property type="protein sequence ID" value="KAA0703648.1"/>
    <property type="molecule type" value="Genomic_DNA"/>
</dbReference>
<keyword evidence="2 7" id="KW-0732">Signal</keyword>
<feature type="domain" description="Ig-like" evidence="8">
    <location>
        <begin position="115"/>
        <end position="166"/>
    </location>
</feature>
<feature type="domain" description="Ig-like" evidence="8">
    <location>
        <begin position="37"/>
        <end position="88"/>
    </location>
</feature>
<evidence type="ECO:0000259" key="9">
    <source>
        <dbReference type="PROSITE" id="PS50853"/>
    </source>
</evidence>